<dbReference type="AlphaFoldDB" id="A0AB33KUZ3"/>
<dbReference type="PANTHER" id="PTHR22674:SF6">
    <property type="entry name" value="NTPASE KAP FAMILY P-LOOP DOMAIN-CONTAINING PROTEIN 1"/>
    <property type="match status" value="1"/>
</dbReference>
<gene>
    <name evidence="2" type="ORF">Pbs1_14160</name>
</gene>
<proteinExistence type="predicted"/>
<dbReference type="SUPFAM" id="SSF52540">
    <property type="entry name" value="P-loop containing nucleoside triphosphate hydrolases"/>
    <property type="match status" value="1"/>
</dbReference>
<evidence type="ECO:0000313" key="2">
    <source>
        <dbReference type="EMBL" id="BFP68073.1"/>
    </source>
</evidence>
<sequence length="705" mass="84082">MSFIKFSPIKSKDEDLFNFSHYAKKVQRILQNNSNNVEPLTVGVYGKWGEGKTSFLNLLEKQIDVWKEKKENQKGILTYHFNPWRYGSEDEMLFDFFDGLSKLMFLKKESVLQKIGKQLVKYSRYAKAIKFSASVGFNSSNKIGSTFEVSEIMKAMGEDFIEKEITLVSLIKEINEKLNESNYKIIVFIDDIDRLDKDEIYTILKLIKLNASFNNFIYVVALDEGYVSKAIRKRYGDNIEDGKLFLEKIINIPVHLPKIEKQDYKHFFNIKLKEVVDNLNLFEREEEISEIRQEFKHYYFKNAREIIKVLNSFFISVFAIGEEVNLRDLFWVDYLKIVDAEVYNHIKEYIHYNINKRLIVKANLFGGIGALNTDYKVLRKESSEIVGFLFPDRYNDVLKQKLEEDEGYVKLVQKESRINSREHFEKYFSYHTIRKISNVERKKIIQNIRDKDVGRLKENFVYVRDNRGIEVYHFYGLVEDLINEQEIDYIFFYDFLLTNLELLPEKEIDVFGLSYQLRIIELIASILDKKEDEINIVSLAEKLNVSDLCYFTRKIKIKSKVREDLNKSIGKKAEEEFIGKNIPFFYEVENHTNKMVMFYWKMHDNKSFMNYIEHNIDTMESVKKLIRNFPAFWNNEYHGNLEEQNYQYMKELVDVEKLYDRIKSLEPDLLKIDNLIDLFVDETVSEDKNLQQFIYWYQKENDLLN</sequence>
<name>A0AB33KUZ3_9FLAO</name>
<dbReference type="InterPro" id="IPR052754">
    <property type="entry name" value="NTPase_KAP_P-loop"/>
</dbReference>
<protein>
    <recommendedName>
        <fullName evidence="1">KAP NTPase domain-containing protein</fullName>
    </recommendedName>
</protein>
<dbReference type="PANTHER" id="PTHR22674">
    <property type="entry name" value="NTPASE, KAP FAMILY P-LOOP DOMAIN-CONTAINING 1"/>
    <property type="match status" value="1"/>
</dbReference>
<evidence type="ECO:0000259" key="1">
    <source>
        <dbReference type="Pfam" id="PF07693"/>
    </source>
</evidence>
<dbReference type="Gene3D" id="3.40.50.300">
    <property type="entry name" value="P-loop containing nucleotide triphosphate hydrolases"/>
    <property type="match status" value="1"/>
</dbReference>
<accession>A0AB33KUZ3</accession>
<dbReference type="InterPro" id="IPR027417">
    <property type="entry name" value="P-loop_NTPase"/>
</dbReference>
<dbReference type="EMBL" id="AP035888">
    <property type="protein sequence ID" value="BFP68073.1"/>
    <property type="molecule type" value="Genomic_DNA"/>
</dbReference>
<dbReference type="InterPro" id="IPR011646">
    <property type="entry name" value="KAP_P-loop"/>
</dbReference>
<dbReference type="Pfam" id="PF07693">
    <property type="entry name" value="KAP_NTPase"/>
    <property type="match status" value="1"/>
</dbReference>
<reference evidence="2" key="1">
    <citation type="submission" date="2024-08" db="EMBL/GenBank/DDBJ databases">
        <title>Whole genome sequence of Tenacibaculum sp. strain pbs-1 associated with black-spot shell disease in Akoya pearl oysters.</title>
        <authorList>
            <person name="Sakatoku A."/>
            <person name="Suzuki T."/>
            <person name="Hatano K."/>
            <person name="Seki M."/>
            <person name="Tanaka D."/>
            <person name="Nakamura S."/>
            <person name="Suzuki N."/>
            <person name="Isshiki T."/>
        </authorList>
    </citation>
    <scope>NUCLEOTIDE SEQUENCE</scope>
    <source>
        <strain evidence="2">Pbs-1</strain>
    </source>
</reference>
<feature type="domain" description="KAP NTPase" evidence="1">
    <location>
        <begin position="19"/>
        <end position="313"/>
    </location>
</feature>
<organism evidence="2">
    <name type="scientific">Tenacibaculum sp. Pbs-1</name>
    <dbReference type="NCBI Taxonomy" id="3238748"/>
    <lineage>
        <taxon>Bacteria</taxon>
        <taxon>Pseudomonadati</taxon>
        <taxon>Bacteroidota</taxon>
        <taxon>Flavobacteriia</taxon>
        <taxon>Flavobacteriales</taxon>
        <taxon>Flavobacteriaceae</taxon>
        <taxon>Tenacibaculum</taxon>
    </lineage>
</organism>